<dbReference type="AlphaFoldDB" id="A0A4R7I447"/>
<comment type="caution">
    <text evidence="9">The sequence shown here is derived from an EMBL/GenBank/DDBJ whole genome shotgun (WGS) entry which is preliminary data.</text>
</comment>
<dbReference type="InterPro" id="IPR000522">
    <property type="entry name" value="ABC_transptr_permease_BtuC"/>
</dbReference>
<evidence type="ECO:0000256" key="4">
    <source>
        <dbReference type="ARBA" id="ARBA00022475"/>
    </source>
</evidence>
<dbReference type="GO" id="GO:0022857">
    <property type="term" value="F:transmembrane transporter activity"/>
    <property type="evidence" value="ECO:0007669"/>
    <property type="project" value="InterPro"/>
</dbReference>
<sequence length="353" mass="38310">MPEAVVDIAVERRAASPATERRTTGSFPTQRARRRYVIVLAVLILVCIASTVGVMTYDNPMPFGSDGFWRIVDLRADALRVIAIVAFCQALATVSFQTVTGNRILTPGIMGFEALYVAVQTASVFYWGTEGINKITGTTQFLALAVVMVVASTLLYTTLLSGRFGDMHTMLLVGVIIGGGLASLTAFMQRVLTPSEFDVLAARLFGSIAAADDDYLDWALPISLLAGFALILRSKRLNVLGLGSHAAANLGLHPKRETMIVLFFVSVLMAMSTAMVGPMVFLGFLVAMLTYQLADTHDHRYLLPMSALVGYATLSSSYFVLRHVFYAEGRVTIIIELVGGLAFLVHVMRKGRL</sequence>
<dbReference type="Proteomes" id="UP000294558">
    <property type="component" value="Unassembled WGS sequence"/>
</dbReference>
<feature type="transmembrane region" description="Helical" evidence="8">
    <location>
        <begin position="171"/>
        <end position="192"/>
    </location>
</feature>
<evidence type="ECO:0000256" key="6">
    <source>
        <dbReference type="ARBA" id="ARBA00022989"/>
    </source>
</evidence>
<feature type="transmembrane region" description="Helical" evidence="8">
    <location>
        <begin position="140"/>
        <end position="159"/>
    </location>
</feature>
<gene>
    <name evidence="9" type="ORF">BDK89_3066</name>
</gene>
<dbReference type="Gene3D" id="1.10.3470.10">
    <property type="entry name" value="ABC transporter involved in vitamin B12 uptake, BtuC"/>
    <property type="match status" value="1"/>
</dbReference>
<feature type="transmembrane region" description="Helical" evidence="8">
    <location>
        <begin position="301"/>
        <end position="321"/>
    </location>
</feature>
<evidence type="ECO:0000256" key="3">
    <source>
        <dbReference type="ARBA" id="ARBA00022448"/>
    </source>
</evidence>
<feature type="transmembrane region" description="Helical" evidence="8">
    <location>
        <begin position="108"/>
        <end position="128"/>
    </location>
</feature>
<name>A0A4R7I447_9ACTN</name>
<keyword evidence="5 8" id="KW-0812">Transmembrane</keyword>
<comment type="subcellular location">
    <subcellularLocation>
        <location evidence="1">Cell membrane</location>
        <topology evidence="1">Multi-pass membrane protein</topology>
    </subcellularLocation>
</comment>
<dbReference type="SUPFAM" id="SSF81345">
    <property type="entry name" value="ABC transporter involved in vitamin B12 uptake, BtuC"/>
    <property type="match status" value="1"/>
</dbReference>
<keyword evidence="6 8" id="KW-1133">Transmembrane helix</keyword>
<keyword evidence="10" id="KW-1185">Reference proteome</keyword>
<feature type="transmembrane region" description="Helical" evidence="8">
    <location>
        <begin position="77"/>
        <end position="96"/>
    </location>
</feature>
<dbReference type="GO" id="GO:0033214">
    <property type="term" value="P:siderophore-iron import into cell"/>
    <property type="evidence" value="ECO:0007669"/>
    <property type="project" value="TreeGrafter"/>
</dbReference>
<evidence type="ECO:0000256" key="1">
    <source>
        <dbReference type="ARBA" id="ARBA00004651"/>
    </source>
</evidence>
<comment type="similarity">
    <text evidence="2">Belongs to the binding-protein-dependent transport system permease family. FecCD subfamily.</text>
</comment>
<keyword evidence="4" id="KW-1003">Cell membrane</keyword>
<evidence type="ECO:0000313" key="9">
    <source>
        <dbReference type="EMBL" id="TDT17456.1"/>
    </source>
</evidence>
<dbReference type="PANTHER" id="PTHR30472">
    <property type="entry name" value="FERRIC ENTEROBACTIN TRANSPORT SYSTEM PERMEASE PROTEIN"/>
    <property type="match status" value="1"/>
</dbReference>
<dbReference type="Pfam" id="PF01032">
    <property type="entry name" value="FecCD"/>
    <property type="match status" value="1"/>
</dbReference>
<dbReference type="CDD" id="cd06550">
    <property type="entry name" value="TM_ABC_iron-siderophores_like"/>
    <property type="match status" value="1"/>
</dbReference>
<evidence type="ECO:0000313" key="10">
    <source>
        <dbReference type="Proteomes" id="UP000294558"/>
    </source>
</evidence>
<evidence type="ECO:0000256" key="8">
    <source>
        <dbReference type="SAM" id="Phobius"/>
    </source>
</evidence>
<protein>
    <submittedName>
        <fullName evidence="9">Iron complex transport system permease protein</fullName>
    </submittedName>
</protein>
<feature type="transmembrane region" description="Helical" evidence="8">
    <location>
        <begin position="215"/>
        <end position="232"/>
    </location>
</feature>
<feature type="transmembrane region" description="Helical" evidence="8">
    <location>
        <begin position="36"/>
        <end position="57"/>
    </location>
</feature>
<reference evidence="9 10" key="1">
    <citation type="submission" date="2019-03" db="EMBL/GenBank/DDBJ databases">
        <title>Sequencing the genomes of 1000 actinobacteria strains.</title>
        <authorList>
            <person name="Klenk H.-P."/>
        </authorList>
    </citation>
    <scope>NUCLEOTIDE SEQUENCE [LARGE SCALE GENOMIC DNA]</scope>
    <source>
        <strain evidence="9 10">DSM 18936</strain>
    </source>
</reference>
<evidence type="ECO:0000256" key="2">
    <source>
        <dbReference type="ARBA" id="ARBA00007935"/>
    </source>
</evidence>
<keyword evidence="7 8" id="KW-0472">Membrane</keyword>
<dbReference type="PANTHER" id="PTHR30472:SF19">
    <property type="entry name" value="PETROBACTIN IMPORT SYSTEM PERMEASE PROTEIN YCLO"/>
    <property type="match status" value="1"/>
</dbReference>
<evidence type="ECO:0000256" key="7">
    <source>
        <dbReference type="ARBA" id="ARBA00023136"/>
    </source>
</evidence>
<evidence type="ECO:0000256" key="5">
    <source>
        <dbReference type="ARBA" id="ARBA00022692"/>
    </source>
</evidence>
<dbReference type="EMBL" id="SOAU01000001">
    <property type="protein sequence ID" value="TDT17456.1"/>
    <property type="molecule type" value="Genomic_DNA"/>
</dbReference>
<feature type="transmembrane region" description="Helical" evidence="8">
    <location>
        <begin position="333"/>
        <end position="349"/>
    </location>
</feature>
<feature type="transmembrane region" description="Helical" evidence="8">
    <location>
        <begin position="260"/>
        <end position="289"/>
    </location>
</feature>
<accession>A0A4R7I447</accession>
<keyword evidence="3" id="KW-0813">Transport</keyword>
<dbReference type="GO" id="GO:0005886">
    <property type="term" value="C:plasma membrane"/>
    <property type="evidence" value="ECO:0007669"/>
    <property type="project" value="UniProtKB-SubCell"/>
</dbReference>
<dbReference type="RefSeq" id="WP_208294086.1">
    <property type="nucleotide sequence ID" value="NZ_SOAU01000001.1"/>
</dbReference>
<proteinExistence type="inferred from homology"/>
<dbReference type="InterPro" id="IPR037294">
    <property type="entry name" value="ABC_BtuC-like"/>
</dbReference>
<organism evidence="9 10">
    <name type="scientific">Ilumatobacter fluminis</name>
    <dbReference type="NCBI Taxonomy" id="467091"/>
    <lineage>
        <taxon>Bacteria</taxon>
        <taxon>Bacillati</taxon>
        <taxon>Actinomycetota</taxon>
        <taxon>Acidimicrobiia</taxon>
        <taxon>Acidimicrobiales</taxon>
        <taxon>Ilumatobacteraceae</taxon>
        <taxon>Ilumatobacter</taxon>
    </lineage>
</organism>